<evidence type="ECO:0000313" key="3">
    <source>
        <dbReference type="Proteomes" id="UP000003288"/>
    </source>
</evidence>
<name>A0AAI9F2V6_9BACT</name>
<protein>
    <submittedName>
        <fullName evidence="2">Uncharacterized protein</fullName>
    </submittedName>
</protein>
<evidence type="ECO:0000313" key="2">
    <source>
        <dbReference type="EMBL" id="EDM24198.1"/>
    </source>
</evidence>
<dbReference type="RefSeq" id="WP_007472907.1">
    <property type="nucleotide sequence ID" value="NZ_ABCJ01000001.1"/>
</dbReference>
<keyword evidence="1" id="KW-0812">Transmembrane</keyword>
<dbReference type="AlphaFoldDB" id="A0AAI9F2V6"/>
<keyword evidence="1" id="KW-1133">Transmembrane helix</keyword>
<accession>A0AAI9F2V6</accession>
<dbReference type="EMBL" id="ABCJ01000001">
    <property type="protein sequence ID" value="EDM24198.1"/>
    <property type="molecule type" value="Genomic_DNA"/>
</dbReference>
<feature type="transmembrane region" description="Helical" evidence="1">
    <location>
        <begin position="17"/>
        <end position="37"/>
    </location>
</feature>
<keyword evidence="1" id="KW-0472">Membrane</keyword>
<sequence>MIEKIVDFFISILPSSAFFYVFYLFIVVILSILIILLSTRVENKDVSNDAKQEITFEMLYKIAKNKNSTSKDLASALILFSENFNIKGNERGAFDFFKQILNHQNRNKEIFNIYQNKIVKKFSDYSKQLNEIERNALNK</sequence>
<gene>
    <name evidence="2" type="ORF">CMTB2_01743</name>
</gene>
<comment type="caution">
    <text evidence="2">The sequence shown here is derived from an EMBL/GenBank/DDBJ whole genome shotgun (WGS) entry which is preliminary data.</text>
</comment>
<evidence type="ECO:0000256" key="1">
    <source>
        <dbReference type="SAM" id="Phobius"/>
    </source>
</evidence>
<dbReference type="Proteomes" id="UP000003288">
    <property type="component" value="Unassembled WGS sequence"/>
</dbReference>
<organism evidence="2 3">
    <name type="scientific">Caminibacter mediatlanticus TB-2</name>
    <dbReference type="NCBI Taxonomy" id="391592"/>
    <lineage>
        <taxon>Bacteria</taxon>
        <taxon>Pseudomonadati</taxon>
        <taxon>Campylobacterota</taxon>
        <taxon>Epsilonproteobacteria</taxon>
        <taxon>Nautiliales</taxon>
        <taxon>Nautiliaceae</taxon>
        <taxon>Caminibacter</taxon>
    </lineage>
</organism>
<proteinExistence type="predicted"/>
<reference evidence="2 3" key="1">
    <citation type="journal article" date="2011" name="Stand. Genomic Sci.">
        <title>Draft genome sequence of Caminibacter mediatlanticus strain TB-2, an epsilonproteobacterium isolated from a deep-sea hydrothermal vent.</title>
        <authorList>
            <person name="Giovannelli D."/>
            <person name="Ferriera S."/>
            <person name="Johnson J."/>
            <person name="Kravitz S."/>
            <person name="Perez-Rodriguez I."/>
            <person name="Ricci J."/>
            <person name="O'Brien C."/>
            <person name="Voordeckers J.W."/>
            <person name="Bini E."/>
            <person name="Vetriani C."/>
        </authorList>
    </citation>
    <scope>NUCLEOTIDE SEQUENCE [LARGE SCALE GENOMIC DNA]</scope>
    <source>
        <strain evidence="2 3">TB-2</strain>
    </source>
</reference>